<comment type="caution">
    <text evidence="1">The sequence shown here is derived from an EMBL/GenBank/DDBJ whole genome shotgun (WGS) entry which is preliminary data.</text>
</comment>
<reference evidence="1" key="1">
    <citation type="submission" date="2022-06" db="EMBL/GenBank/DDBJ databases">
        <title>Dynamics of rice microbiomes reveals core vertical transmitted seed endophytes.</title>
        <authorList>
            <person name="Liao K."/>
            <person name="Zhang X."/>
        </authorList>
    </citation>
    <scope>NUCLEOTIDE SEQUENCE</scope>
    <source>
        <strain evidence="1">JT1-17</strain>
    </source>
</reference>
<protein>
    <submittedName>
        <fullName evidence="1">Uncharacterized protein</fullName>
    </submittedName>
</protein>
<gene>
    <name evidence="1" type="ORF">NB703_002106</name>
</gene>
<proteinExistence type="predicted"/>
<dbReference type="AlphaFoldDB" id="A0AAJ1CYN3"/>
<evidence type="ECO:0000313" key="1">
    <source>
        <dbReference type="EMBL" id="MCW0344013.1"/>
    </source>
</evidence>
<evidence type="ECO:0000313" key="2">
    <source>
        <dbReference type="Proteomes" id="UP001208888"/>
    </source>
</evidence>
<sequence>MKSLSRNPQAFYFRLRNAVAETDINAGPCNRRAQVKQWLYPTHLQLNILCLDCAAGTGIQVCDPLIKNGRVFTPTKFLLL</sequence>
<organism evidence="1 2">
    <name type="scientific">Pantoea ananas</name>
    <name type="common">Erwinia uredovora</name>
    <dbReference type="NCBI Taxonomy" id="553"/>
    <lineage>
        <taxon>Bacteria</taxon>
        <taxon>Pseudomonadati</taxon>
        <taxon>Pseudomonadota</taxon>
        <taxon>Gammaproteobacteria</taxon>
        <taxon>Enterobacterales</taxon>
        <taxon>Erwiniaceae</taxon>
        <taxon>Pantoea</taxon>
    </lineage>
</organism>
<accession>A0AAJ1CYN3</accession>
<name>A0AAJ1CYN3_PANAN</name>
<dbReference type="Proteomes" id="UP001208888">
    <property type="component" value="Unassembled WGS sequence"/>
</dbReference>
<dbReference type="EMBL" id="JANFVX010000006">
    <property type="protein sequence ID" value="MCW0344013.1"/>
    <property type="molecule type" value="Genomic_DNA"/>
</dbReference>